<proteinExistence type="predicted"/>
<dbReference type="Proteomes" id="UP000823775">
    <property type="component" value="Unassembled WGS sequence"/>
</dbReference>
<feature type="non-terminal residue" evidence="1">
    <location>
        <position position="1"/>
    </location>
</feature>
<organism evidence="1 2">
    <name type="scientific">Datura stramonium</name>
    <name type="common">Jimsonweed</name>
    <name type="synonym">Common thornapple</name>
    <dbReference type="NCBI Taxonomy" id="4076"/>
    <lineage>
        <taxon>Eukaryota</taxon>
        <taxon>Viridiplantae</taxon>
        <taxon>Streptophyta</taxon>
        <taxon>Embryophyta</taxon>
        <taxon>Tracheophyta</taxon>
        <taxon>Spermatophyta</taxon>
        <taxon>Magnoliopsida</taxon>
        <taxon>eudicotyledons</taxon>
        <taxon>Gunneridae</taxon>
        <taxon>Pentapetalae</taxon>
        <taxon>asterids</taxon>
        <taxon>lamiids</taxon>
        <taxon>Solanales</taxon>
        <taxon>Solanaceae</taxon>
        <taxon>Solanoideae</taxon>
        <taxon>Datureae</taxon>
        <taxon>Datura</taxon>
    </lineage>
</organism>
<reference evidence="1 2" key="1">
    <citation type="journal article" date="2021" name="BMC Genomics">
        <title>Datura genome reveals duplications of psychoactive alkaloid biosynthetic genes and high mutation rate following tissue culture.</title>
        <authorList>
            <person name="Rajewski A."/>
            <person name="Carter-House D."/>
            <person name="Stajich J."/>
            <person name="Litt A."/>
        </authorList>
    </citation>
    <scope>NUCLEOTIDE SEQUENCE [LARGE SCALE GENOMIC DNA]</scope>
    <source>
        <strain evidence="1">AR-01</strain>
    </source>
</reference>
<accession>A0ABS8RRA7</accession>
<evidence type="ECO:0000313" key="1">
    <source>
        <dbReference type="EMBL" id="MCD7448595.1"/>
    </source>
</evidence>
<protein>
    <submittedName>
        <fullName evidence="1">Uncharacterized protein</fullName>
    </submittedName>
</protein>
<gene>
    <name evidence="1" type="ORF">HAX54_044542</name>
</gene>
<keyword evidence="2" id="KW-1185">Reference proteome</keyword>
<sequence>QRVFDVIGAARLPPHYEELKAIMEVELEISTRALKQYLSQEDPLERALVYEKE</sequence>
<dbReference type="EMBL" id="JACEIK010000068">
    <property type="protein sequence ID" value="MCD7448595.1"/>
    <property type="molecule type" value="Genomic_DNA"/>
</dbReference>
<name>A0ABS8RRA7_DATST</name>
<evidence type="ECO:0000313" key="2">
    <source>
        <dbReference type="Proteomes" id="UP000823775"/>
    </source>
</evidence>
<comment type="caution">
    <text evidence="1">The sequence shown here is derived from an EMBL/GenBank/DDBJ whole genome shotgun (WGS) entry which is preliminary data.</text>
</comment>